<gene>
    <name evidence="1" type="ORF">SCLCIDRAFT_65445</name>
</gene>
<sequence>ISRAALKLCPTGHPAHVMSLTTLAAFLRRRFQQQGVVADLDEAITLCQEALEVCPSGGVASVPHLHKLAWCLSERFTKLVMLTDVDDAIKYEQAALVLRPLGHPDRPESLSSL</sequence>
<name>A0A0C3DB31_9AGAM</name>
<protein>
    <submittedName>
        <fullName evidence="1">Uncharacterized protein</fullName>
    </submittedName>
</protein>
<evidence type="ECO:0000313" key="1">
    <source>
        <dbReference type="EMBL" id="KIM53321.1"/>
    </source>
</evidence>
<reference evidence="2" key="2">
    <citation type="submission" date="2015-01" db="EMBL/GenBank/DDBJ databases">
        <title>Evolutionary Origins and Diversification of the Mycorrhizal Mutualists.</title>
        <authorList>
            <consortium name="DOE Joint Genome Institute"/>
            <consortium name="Mycorrhizal Genomics Consortium"/>
            <person name="Kohler A."/>
            <person name="Kuo A."/>
            <person name="Nagy L.G."/>
            <person name="Floudas D."/>
            <person name="Copeland A."/>
            <person name="Barry K.W."/>
            <person name="Cichocki N."/>
            <person name="Veneault-Fourrey C."/>
            <person name="LaButti K."/>
            <person name="Lindquist E.A."/>
            <person name="Lipzen A."/>
            <person name="Lundell T."/>
            <person name="Morin E."/>
            <person name="Murat C."/>
            <person name="Riley R."/>
            <person name="Ohm R."/>
            <person name="Sun H."/>
            <person name="Tunlid A."/>
            <person name="Henrissat B."/>
            <person name="Grigoriev I.V."/>
            <person name="Hibbett D.S."/>
            <person name="Martin F."/>
        </authorList>
    </citation>
    <scope>NUCLEOTIDE SEQUENCE [LARGE SCALE GENOMIC DNA]</scope>
    <source>
        <strain evidence="2">Foug A</strain>
    </source>
</reference>
<feature type="non-terminal residue" evidence="1">
    <location>
        <position position="1"/>
    </location>
</feature>
<dbReference type="AlphaFoldDB" id="A0A0C3DB31"/>
<accession>A0A0C3DB31</accession>
<dbReference type="InParanoid" id="A0A0C3DB31"/>
<feature type="non-terminal residue" evidence="1">
    <location>
        <position position="113"/>
    </location>
</feature>
<keyword evidence="2" id="KW-1185">Reference proteome</keyword>
<dbReference type="SUPFAM" id="SSF48452">
    <property type="entry name" value="TPR-like"/>
    <property type="match status" value="1"/>
</dbReference>
<dbReference type="HOGENOM" id="CLU_001305_4_0_1"/>
<dbReference type="Gene3D" id="1.25.40.10">
    <property type="entry name" value="Tetratricopeptide repeat domain"/>
    <property type="match status" value="1"/>
</dbReference>
<dbReference type="Proteomes" id="UP000053989">
    <property type="component" value="Unassembled WGS sequence"/>
</dbReference>
<evidence type="ECO:0000313" key="2">
    <source>
        <dbReference type="Proteomes" id="UP000053989"/>
    </source>
</evidence>
<dbReference type="OrthoDB" id="3224744at2759"/>
<proteinExistence type="predicted"/>
<dbReference type="STRING" id="1036808.A0A0C3DB31"/>
<organism evidence="1 2">
    <name type="scientific">Scleroderma citrinum Foug A</name>
    <dbReference type="NCBI Taxonomy" id="1036808"/>
    <lineage>
        <taxon>Eukaryota</taxon>
        <taxon>Fungi</taxon>
        <taxon>Dikarya</taxon>
        <taxon>Basidiomycota</taxon>
        <taxon>Agaricomycotina</taxon>
        <taxon>Agaricomycetes</taxon>
        <taxon>Agaricomycetidae</taxon>
        <taxon>Boletales</taxon>
        <taxon>Sclerodermatineae</taxon>
        <taxon>Sclerodermataceae</taxon>
        <taxon>Scleroderma</taxon>
    </lineage>
</organism>
<dbReference type="EMBL" id="KN822184">
    <property type="protein sequence ID" value="KIM53321.1"/>
    <property type="molecule type" value="Genomic_DNA"/>
</dbReference>
<reference evidence="1 2" key="1">
    <citation type="submission" date="2014-04" db="EMBL/GenBank/DDBJ databases">
        <authorList>
            <consortium name="DOE Joint Genome Institute"/>
            <person name="Kuo A."/>
            <person name="Kohler A."/>
            <person name="Nagy L.G."/>
            <person name="Floudas D."/>
            <person name="Copeland A."/>
            <person name="Barry K.W."/>
            <person name="Cichocki N."/>
            <person name="Veneault-Fourrey C."/>
            <person name="LaButti K."/>
            <person name="Lindquist E.A."/>
            <person name="Lipzen A."/>
            <person name="Lundell T."/>
            <person name="Morin E."/>
            <person name="Murat C."/>
            <person name="Sun H."/>
            <person name="Tunlid A."/>
            <person name="Henrissat B."/>
            <person name="Grigoriev I.V."/>
            <person name="Hibbett D.S."/>
            <person name="Martin F."/>
            <person name="Nordberg H.P."/>
            <person name="Cantor M.N."/>
            <person name="Hua S.X."/>
        </authorList>
    </citation>
    <scope>NUCLEOTIDE SEQUENCE [LARGE SCALE GENOMIC DNA]</scope>
    <source>
        <strain evidence="1 2">Foug A</strain>
    </source>
</reference>
<dbReference type="InterPro" id="IPR011990">
    <property type="entry name" value="TPR-like_helical_dom_sf"/>
</dbReference>